<dbReference type="PROSITE" id="PS51755">
    <property type="entry name" value="OMPR_PHOB"/>
    <property type="match status" value="1"/>
</dbReference>
<evidence type="ECO:0000256" key="2">
    <source>
        <dbReference type="ARBA" id="ARBA00023012"/>
    </source>
</evidence>
<feature type="domain" description="OmpR/PhoB-type" evidence="9">
    <location>
        <begin position="1"/>
        <end position="102"/>
    </location>
</feature>
<dbReference type="SUPFAM" id="SSF52540">
    <property type="entry name" value="P-loop containing nucleoside triphosphate hydrolases"/>
    <property type="match status" value="1"/>
</dbReference>
<evidence type="ECO:0000256" key="6">
    <source>
        <dbReference type="PROSITE-ProRule" id="PRU00339"/>
    </source>
</evidence>
<dbReference type="EMBL" id="JARHTQ010000002">
    <property type="protein sequence ID" value="MDF2255064.1"/>
    <property type="molecule type" value="Genomic_DNA"/>
</dbReference>
<dbReference type="RefSeq" id="WP_275808648.1">
    <property type="nucleotide sequence ID" value="NZ_BAAANM010000012.1"/>
</dbReference>
<feature type="repeat" description="TPR" evidence="6">
    <location>
        <begin position="741"/>
        <end position="774"/>
    </location>
</feature>
<feature type="domain" description="Rieske" evidence="8">
    <location>
        <begin position="652"/>
        <end position="752"/>
    </location>
</feature>
<feature type="DNA-binding region" description="OmpR/PhoB-type" evidence="7">
    <location>
        <begin position="1"/>
        <end position="102"/>
    </location>
</feature>
<evidence type="ECO:0000256" key="7">
    <source>
        <dbReference type="PROSITE-ProRule" id="PRU01091"/>
    </source>
</evidence>
<evidence type="ECO:0000256" key="5">
    <source>
        <dbReference type="ARBA" id="ARBA00023163"/>
    </source>
</evidence>
<name>A0ABT5YTY3_9ACTN</name>
<evidence type="ECO:0000259" key="9">
    <source>
        <dbReference type="PROSITE" id="PS51755"/>
    </source>
</evidence>
<dbReference type="InterPro" id="IPR001867">
    <property type="entry name" value="OmpR/PhoB-type_DNA-bd"/>
</dbReference>
<dbReference type="PROSITE" id="PS51296">
    <property type="entry name" value="RIESKE"/>
    <property type="match status" value="1"/>
</dbReference>
<sequence length="960" mass="102830">MPDRADDALRFAVLGPVRAWRADTPLVVGSPQQRVVLAMLLLRGGRPVGVDELLHAIWGEELPASAVRTLRSYVSRLRGSLDPAGGRPGPLVSVGGGYALEVSAECVDAGVIEGALGAAARARATGQLERAEHILAEALALPQGTPLAGLPGPFAASQRDRLTELLLNAGQQRLEAGLELGRHAEVVAELSELAARHPLRERLRELLMLALYRGGRQAEAIGVFLDAQRQLADELGVSPGPGLQSLYERILRADPALAALAATVTGCAQAAEPSADTTPPQAAAYLAARLLPRALTGFVERNEEWARLDQMCGPDAEPMARLAVVAGPAGSGKTSLVVRWAHAVADRFPDGQLFGDLRGFSTGGPADPSDVLHTFLRAMGVPEDGIPDGVAARSALYRDRVRGRRVLVVLDNVLRTDDVAAFLPDRGPAVTVVCSRHALEELIAREGVAFQPVGTFTTTAAHELLRLRLGDRRALEDPGASRRLVELCDHLPLALSIALARLAARPAWSVADLVGELEDERARLAALGVPCQLSVERELALTRRQLPAEAERLLPLLALHPGTEIDATAAAALLDRPLAAGRRALVALAALHLVNESSPGRYQAHDLVRLYCSQVLNEEVGEADRARAAARLADYYLAATAAACVLVFGDDGTPCRPLGAGPKDLPRFKDTRDAMVWWRSEASVIRALVDVCTDSGDHDRAWRLADNAAGYYVCTGLNGWLDCATAGLRAARRLADPAALARTHTSMGIVLGQLNRPDEALPYLERALKLHPEGDRHRVITVGMLAGIHLDLGRPELAGRCFATALEEARATGDPSLEAFVLLRACVADLRSAAPEEVLRRARRARHLMAGKPLSQQYLGAMLFEAAALDRLGRTEESETTWRRVIELSSYTGDEHLRGLAEAQFAAFLSRLGRVEEGSAHLDTAIALYHNRDDDRAAAALTHRFTEIGATGQIVAIEPT</sequence>
<dbReference type="Gene3D" id="1.25.40.10">
    <property type="entry name" value="Tetratricopeptide repeat domain"/>
    <property type="match status" value="2"/>
</dbReference>
<keyword evidence="6" id="KW-0802">TPR repeat</keyword>
<keyword evidence="3" id="KW-0805">Transcription regulation</keyword>
<evidence type="ECO:0000259" key="8">
    <source>
        <dbReference type="PROSITE" id="PS51296"/>
    </source>
</evidence>
<dbReference type="SMART" id="SM01043">
    <property type="entry name" value="BTAD"/>
    <property type="match status" value="1"/>
</dbReference>
<dbReference type="InterPro" id="IPR051677">
    <property type="entry name" value="AfsR-DnrI-RedD_regulator"/>
</dbReference>
<dbReference type="PROSITE" id="PS50005">
    <property type="entry name" value="TPR"/>
    <property type="match status" value="1"/>
</dbReference>
<dbReference type="Pfam" id="PF13181">
    <property type="entry name" value="TPR_8"/>
    <property type="match status" value="1"/>
</dbReference>
<evidence type="ECO:0000313" key="11">
    <source>
        <dbReference type="Proteomes" id="UP001220022"/>
    </source>
</evidence>
<dbReference type="SUPFAM" id="SSF46894">
    <property type="entry name" value="C-terminal effector domain of the bipartite response regulators"/>
    <property type="match status" value="1"/>
</dbReference>
<keyword evidence="4 7" id="KW-0238">DNA-binding</keyword>
<evidence type="ECO:0000256" key="1">
    <source>
        <dbReference type="ARBA" id="ARBA00005820"/>
    </source>
</evidence>
<dbReference type="SMART" id="SM00028">
    <property type="entry name" value="TPR"/>
    <property type="match status" value="2"/>
</dbReference>
<dbReference type="Pfam" id="PF03704">
    <property type="entry name" value="BTAD"/>
    <property type="match status" value="1"/>
</dbReference>
<dbReference type="InterPro" id="IPR019734">
    <property type="entry name" value="TPR_rpt"/>
</dbReference>
<dbReference type="InterPro" id="IPR016032">
    <property type="entry name" value="Sig_transdc_resp-reg_C-effctor"/>
</dbReference>
<dbReference type="CDD" id="cd15831">
    <property type="entry name" value="BTAD"/>
    <property type="match status" value="1"/>
</dbReference>
<dbReference type="Gene3D" id="1.10.10.10">
    <property type="entry name" value="Winged helix-like DNA-binding domain superfamily/Winged helix DNA-binding domain"/>
    <property type="match status" value="1"/>
</dbReference>
<dbReference type="SMART" id="SM00862">
    <property type="entry name" value="Trans_reg_C"/>
    <property type="match status" value="1"/>
</dbReference>
<evidence type="ECO:0000256" key="4">
    <source>
        <dbReference type="ARBA" id="ARBA00023125"/>
    </source>
</evidence>
<reference evidence="10 11" key="1">
    <citation type="submission" date="2023-03" db="EMBL/GenBank/DDBJ databases">
        <title>Draft genome sequence of type strain Streptomyces ferralitis JCM 14344.</title>
        <authorList>
            <person name="Klaysubun C."/>
            <person name="Duangmal K."/>
        </authorList>
    </citation>
    <scope>NUCLEOTIDE SEQUENCE [LARGE SCALE GENOMIC DNA]</scope>
    <source>
        <strain evidence="10 11">JCM 14344</strain>
    </source>
</reference>
<dbReference type="Pfam" id="PF00486">
    <property type="entry name" value="Trans_reg_C"/>
    <property type="match status" value="1"/>
</dbReference>
<keyword evidence="2" id="KW-0902">Two-component regulatory system</keyword>
<dbReference type="PANTHER" id="PTHR35807:SF1">
    <property type="entry name" value="TRANSCRIPTIONAL REGULATOR REDD"/>
    <property type="match status" value="1"/>
</dbReference>
<dbReference type="PRINTS" id="PR00364">
    <property type="entry name" value="DISEASERSIST"/>
</dbReference>
<dbReference type="InterPro" id="IPR017941">
    <property type="entry name" value="Rieske_2Fe-2S"/>
</dbReference>
<dbReference type="PANTHER" id="PTHR35807">
    <property type="entry name" value="TRANSCRIPTIONAL REGULATOR REDD-RELATED"/>
    <property type="match status" value="1"/>
</dbReference>
<comment type="similarity">
    <text evidence="1">Belongs to the AfsR/DnrI/RedD regulatory family.</text>
</comment>
<dbReference type="InterPro" id="IPR027417">
    <property type="entry name" value="P-loop_NTPase"/>
</dbReference>
<proteinExistence type="inferred from homology"/>
<evidence type="ECO:0000256" key="3">
    <source>
        <dbReference type="ARBA" id="ARBA00023015"/>
    </source>
</evidence>
<organism evidence="10 11">
    <name type="scientific">Streptantibioticus ferralitis</name>
    <dbReference type="NCBI Taxonomy" id="236510"/>
    <lineage>
        <taxon>Bacteria</taxon>
        <taxon>Bacillati</taxon>
        <taxon>Actinomycetota</taxon>
        <taxon>Actinomycetes</taxon>
        <taxon>Kitasatosporales</taxon>
        <taxon>Streptomycetaceae</taxon>
        <taxon>Streptantibioticus</taxon>
    </lineage>
</organism>
<keyword evidence="11" id="KW-1185">Reference proteome</keyword>
<protein>
    <submittedName>
        <fullName evidence="10">BTAD domain-containing putative transcriptional regulator</fullName>
    </submittedName>
</protein>
<dbReference type="InterPro" id="IPR036388">
    <property type="entry name" value="WH-like_DNA-bd_sf"/>
</dbReference>
<dbReference type="SUPFAM" id="SSF48452">
    <property type="entry name" value="TPR-like"/>
    <property type="match status" value="2"/>
</dbReference>
<gene>
    <name evidence="10" type="ORF">P2L57_04760</name>
</gene>
<dbReference type="Proteomes" id="UP001220022">
    <property type="component" value="Unassembled WGS sequence"/>
</dbReference>
<comment type="caution">
    <text evidence="10">The sequence shown here is derived from an EMBL/GenBank/DDBJ whole genome shotgun (WGS) entry which is preliminary data.</text>
</comment>
<dbReference type="InterPro" id="IPR005158">
    <property type="entry name" value="BTAD"/>
</dbReference>
<evidence type="ECO:0000313" key="10">
    <source>
        <dbReference type="EMBL" id="MDF2255064.1"/>
    </source>
</evidence>
<dbReference type="InterPro" id="IPR011990">
    <property type="entry name" value="TPR-like_helical_dom_sf"/>
</dbReference>
<accession>A0ABT5YTY3</accession>
<keyword evidence="5" id="KW-0804">Transcription</keyword>